<organism evidence="1 2">
    <name type="scientific">Streptomyces chisholmiae</name>
    <dbReference type="NCBI Taxonomy" id="3075540"/>
    <lineage>
        <taxon>Bacteria</taxon>
        <taxon>Bacillati</taxon>
        <taxon>Actinomycetota</taxon>
        <taxon>Actinomycetes</taxon>
        <taxon>Kitasatosporales</taxon>
        <taxon>Streptomycetaceae</taxon>
        <taxon>Streptomyces</taxon>
    </lineage>
</organism>
<name>A0ABU2JML8_9ACTN</name>
<dbReference type="EMBL" id="JAVREO010000002">
    <property type="protein sequence ID" value="MDT0265493.1"/>
    <property type="molecule type" value="Genomic_DNA"/>
</dbReference>
<dbReference type="RefSeq" id="WP_311664858.1">
    <property type="nucleotide sequence ID" value="NZ_JAVREO010000002.1"/>
</dbReference>
<sequence length="105" mass="10704">MLVLTHDKLSGSAVASSAMLGVAAPSRVIAPRVPSVHVAADALGVSRCERTIPAPEMAAVAAAAGVDAYAATANLAGPGHQTFGQQTKFHSMWALRGLDPWSDPT</sequence>
<accession>A0ABU2JML8</accession>
<proteinExistence type="predicted"/>
<evidence type="ECO:0000313" key="1">
    <source>
        <dbReference type="EMBL" id="MDT0265493.1"/>
    </source>
</evidence>
<keyword evidence="2" id="KW-1185">Reference proteome</keyword>
<reference evidence="2" key="1">
    <citation type="submission" date="2023-07" db="EMBL/GenBank/DDBJ databases">
        <title>30 novel species of actinomycetes from the DSMZ collection.</title>
        <authorList>
            <person name="Nouioui I."/>
        </authorList>
    </citation>
    <scope>NUCLEOTIDE SEQUENCE [LARGE SCALE GENOMIC DNA]</scope>
    <source>
        <strain evidence="2">DSM 44915</strain>
    </source>
</reference>
<gene>
    <name evidence="1" type="ORF">RM844_04210</name>
</gene>
<evidence type="ECO:0000313" key="2">
    <source>
        <dbReference type="Proteomes" id="UP001183410"/>
    </source>
</evidence>
<comment type="caution">
    <text evidence="1">The sequence shown here is derived from an EMBL/GenBank/DDBJ whole genome shotgun (WGS) entry which is preliminary data.</text>
</comment>
<protein>
    <submittedName>
        <fullName evidence="1">Uncharacterized protein</fullName>
    </submittedName>
</protein>
<dbReference type="Proteomes" id="UP001183410">
    <property type="component" value="Unassembled WGS sequence"/>
</dbReference>